<comment type="caution">
    <text evidence="1">The sequence shown here is derived from an EMBL/GenBank/DDBJ whole genome shotgun (WGS) entry which is preliminary data.</text>
</comment>
<protein>
    <submittedName>
        <fullName evidence="1">Uncharacterized protein</fullName>
    </submittedName>
</protein>
<gene>
    <name evidence="1" type="ORF">FJD38_23285</name>
</gene>
<dbReference type="RefSeq" id="WP_146387855.1">
    <property type="nucleotide sequence ID" value="NZ_VFIO01000016.1"/>
</dbReference>
<accession>A0ABY3GBJ0</accession>
<sequence length="78" mass="9029">MHIHAVYVNDICHAVVMNWLTQTHEYFMSITTEDGECLYSSLNEPTNLSSLDEYKAILQSFGIYLPDRWVAAWGNMSR</sequence>
<dbReference type="Proteomes" id="UP000318428">
    <property type="component" value="Unassembled WGS sequence"/>
</dbReference>
<dbReference type="EMBL" id="VFIO01000016">
    <property type="protein sequence ID" value="TWR84798.1"/>
    <property type="molecule type" value="Genomic_DNA"/>
</dbReference>
<proteinExistence type="predicted"/>
<evidence type="ECO:0000313" key="1">
    <source>
        <dbReference type="EMBL" id="TWR84798.1"/>
    </source>
</evidence>
<keyword evidence="2" id="KW-1185">Reference proteome</keyword>
<name>A0ABY3GBJ0_9PSED</name>
<evidence type="ECO:0000313" key="2">
    <source>
        <dbReference type="Proteomes" id="UP000318428"/>
    </source>
</evidence>
<reference evidence="1 2" key="1">
    <citation type="submission" date="2019-06" db="EMBL/GenBank/DDBJ databases">
        <title>Pseudomonas bimorpha sp. nov. isolated from bovine raw milk and skim milk concentrate.</title>
        <authorList>
            <person name="Hofmann K."/>
            <person name="Huptas C."/>
            <person name="Doll E."/>
            <person name="Scherer S."/>
            <person name="Wenning M."/>
        </authorList>
    </citation>
    <scope>NUCLEOTIDE SEQUENCE [LARGE SCALE GENOMIC DNA]</scope>
    <source>
        <strain evidence="1 2">DSM 108989</strain>
    </source>
</reference>
<organism evidence="1 2">
    <name type="scientific">Pseudomonas saxonica</name>
    <dbReference type="NCBI Taxonomy" id="2600598"/>
    <lineage>
        <taxon>Bacteria</taxon>
        <taxon>Pseudomonadati</taxon>
        <taxon>Pseudomonadota</taxon>
        <taxon>Gammaproteobacteria</taxon>
        <taxon>Pseudomonadales</taxon>
        <taxon>Pseudomonadaceae</taxon>
        <taxon>Pseudomonas</taxon>
    </lineage>
</organism>